<feature type="transmembrane region" description="Helical" evidence="1">
    <location>
        <begin position="103"/>
        <end position="121"/>
    </location>
</feature>
<comment type="caution">
    <text evidence="2">The sequence shown here is derived from an EMBL/GenBank/DDBJ whole genome shotgun (WGS) entry which is preliminary data.</text>
</comment>
<evidence type="ECO:0000313" key="3">
    <source>
        <dbReference type="Proteomes" id="UP000283522"/>
    </source>
</evidence>
<reference evidence="2 3" key="1">
    <citation type="submission" date="2018-09" db="EMBL/GenBank/DDBJ databases">
        <authorList>
            <person name="Wang X."/>
            <person name="Du Z."/>
        </authorList>
    </citation>
    <scope>NUCLEOTIDE SEQUENCE [LARGE SCALE GENOMIC DNA]</scope>
    <source>
        <strain evidence="2 3">N3</strain>
    </source>
</reference>
<gene>
    <name evidence="2" type="ORF">D0X99_16100</name>
</gene>
<feature type="transmembrane region" description="Helical" evidence="1">
    <location>
        <begin position="13"/>
        <end position="36"/>
    </location>
</feature>
<evidence type="ECO:0000256" key="1">
    <source>
        <dbReference type="SAM" id="Phobius"/>
    </source>
</evidence>
<dbReference type="Proteomes" id="UP000283522">
    <property type="component" value="Unassembled WGS sequence"/>
</dbReference>
<name>A0A418PN82_9BACT</name>
<keyword evidence="1" id="KW-0812">Transmembrane</keyword>
<evidence type="ECO:0000313" key="2">
    <source>
        <dbReference type="EMBL" id="RIW13299.1"/>
    </source>
</evidence>
<dbReference type="OrthoDB" id="826872at2"/>
<feature type="transmembrane region" description="Helical" evidence="1">
    <location>
        <begin position="42"/>
        <end position="60"/>
    </location>
</feature>
<dbReference type="RefSeq" id="WP_119478886.1">
    <property type="nucleotide sequence ID" value="NZ_QXML01000009.1"/>
</dbReference>
<keyword evidence="3" id="KW-1185">Reference proteome</keyword>
<dbReference type="EMBL" id="QXML01000009">
    <property type="protein sequence ID" value="RIW13299.1"/>
    <property type="molecule type" value="Genomic_DNA"/>
</dbReference>
<dbReference type="AlphaFoldDB" id="A0A418PN82"/>
<organism evidence="2 3">
    <name type="scientific">Algoriphagus lacus</name>
    <dbReference type="NCBI Taxonomy" id="2056311"/>
    <lineage>
        <taxon>Bacteria</taxon>
        <taxon>Pseudomonadati</taxon>
        <taxon>Bacteroidota</taxon>
        <taxon>Cytophagia</taxon>
        <taxon>Cytophagales</taxon>
        <taxon>Cyclobacteriaceae</taxon>
        <taxon>Algoriphagus</taxon>
    </lineage>
</organism>
<proteinExistence type="predicted"/>
<protein>
    <submittedName>
        <fullName evidence="2">Uncharacterized protein</fullName>
    </submittedName>
</protein>
<keyword evidence="1" id="KW-0472">Membrane</keyword>
<keyword evidence="1" id="KW-1133">Transmembrane helix</keyword>
<feature type="transmembrane region" description="Helical" evidence="1">
    <location>
        <begin position="72"/>
        <end position="91"/>
    </location>
</feature>
<sequence>MMKTKHGLEFSKLGIRALALFQLYLAYLVLIGAGFGLETLEFTLKAAGALVLVFLTYLLWIGSGAEELKVRIQVALGCIGVGLLPLLANLTELILGNWTLKEWILLGYFLTGLGAILEIYGKDLREKK</sequence>
<accession>A0A418PN82</accession>